<organism evidence="2 3">
    <name type="scientific">Porphyridium purpureum</name>
    <name type="common">Red alga</name>
    <name type="synonym">Porphyridium cruentum</name>
    <dbReference type="NCBI Taxonomy" id="35688"/>
    <lineage>
        <taxon>Eukaryota</taxon>
        <taxon>Rhodophyta</taxon>
        <taxon>Bangiophyceae</taxon>
        <taxon>Porphyridiales</taxon>
        <taxon>Porphyridiaceae</taxon>
        <taxon>Porphyridium</taxon>
    </lineage>
</organism>
<protein>
    <submittedName>
        <fullName evidence="2">Uncharacterized protein</fullName>
    </submittedName>
</protein>
<keyword evidence="1" id="KW-1133">Transmembrane helix</keyword>
<feature type="transmembrane region" description="Helical" evidence="1">
    <location>
        <begin position="111"/>
        <end position="129"/>
    </location>
</feature>
<comment type="caution">
    <text evidence="2">The sequence shown here is derived from an EMBL/GenBank/DDBJ whole genome shotgun (WGS) entry which is preliminary data.</text>
</comment>
<feature type="transmembrane region" description="Helical" evidence="1">
    <location>
        <begin position="265"/>
        <end position="289"/>
    </location>
</feature>
<gene>
    <name evidence="2" type="ORF">FVE85_7337</name>
</gene>
<reference evidence="3" key="1">
    <citation type="journal article" date="2019" name="Nat. Commun.">
        <title>Expansion of phycobilisome linker gene families in mesophilic red algae.</title>
        <authorList>
            <person name="Lee J."/>
            <person name="Kim D."/>
            <person name="Bhattacharya D."/>
            <person name="Yoon H.S."/>
        </authorList>
    </citation>
    <scope>NUCLEOTIDE SEQUENCE [LARGE SCALE GENOMIC DNA]</scope>
    <source>
        <strain evidence="3">CCMP 1328</strain>
    </source>
</reference>
<feature type="transmembrane region" description="Helical" evidence="1">
    <location>
        <begin position="80"/>
        <end position="102"/>
    </location>
</feature>
<proteinExistence type="predicted"/>
<name>A0A5J4Z9K1_PORPP</name>
<dbReference type="OMA" id="HINSWIV"/>
<keyword evidence="1" id="KW-0812">Transmembrane</keyword>
<sequence>MAADAGSVTETVLAVLNPYSVVLVCVFITVFAQGKYVWLLLDFFVSLVCGVSFLLTPHVLLSLQTSVKLDLVSLHLMRAIGTMMLSSAFFAYFAYVSTSLVVKEAFAHARVIGNIPLLLAMTYAQIYYTEFSLEHIQFGIVGCVCWTLGPLYCLLSSRSVSKTSSAAYDFFVLVDFIATGVCGCAWYAFPHWVLRYQITDPPNGVSVHLTRGFAAMMIGSAFLSYSATHFSQPEMKRVVLLARIVGAIPLLIEVIAAQVRGAFSLFHIFAGVSGAGFWIGNALLGFLVLNYVDNIGGFEPEFTSSPLDRSQHDHAS</sequence>
<accession>A0A5J4Z9K1</accession>
<feature type="transmembrane region" description="Helical" evidence="1">
    <location>
        <begin position="240"/>
        <end position="259"/>
    </location>
</feature>
<dbReference type="Proteomes" id="UP000324585">
    <property type="component" value="Unassembled WGS sequence"/>
</dbReference>
<feature type="transmembrane region" description="Helical" evidence="1">
    <location>
        <begin position="39"/>
        <end position="60"/>
    </location>
</feature>
<dbReference type="AlphaFoldDB" id="A0A5J4Z9K1"/>
<dbReference type="OrthoDB" id="10006207at2759"/>
<keyword evidence="1" id="KW-0472">Membrane</keyword>
<evidence type="ECO:0000256" key="1">
    <source>
        <dbReference type="SAM" id="Phobius"/>
    </source>
</evidence>
<feature type="transmembrane region" description="Helical" evidence="1">
    <location>
        <begin position="135"/>
        <end position="155"/>
    </location>
</feature>
<feature type="transmembrane region" description="Helical" evidence="1">
    <location>
        <begin position="167"/>
        <end position="189"/>
    </location>
</feature>
<evidence type="ECO:0000313" key="2">
    <source>
        <dbReference type="EMBL" id="KAA8499752.1"/>
    </source>
</evidence>
<keyword evidence="3" id="KW-1185">Reference proteome</keyword>
<feature type="transmembrane region" description="Helical" evidence="1">
    <location>
        <begin position="12"/>
        <end position="32"/>
    </location>
</feature>
<evidence type="ECO:0000313" key="3">
    <source>
        <dbReference type="Proteomes" id="UP000324585"/>
    </source>
</evidence>
<dbReference type="EMBL" id="VRMN01000001">
    <property type="protein sequence ID" value="KAA8499752.1"/>
    <property type="molecule type" value="Genomic_DNA"/>
</dbReference>
<feature type="transmembrane region" description="Helical" evidence="1">
    <location>
        <begin position="209"/>
        <end position="228"/>
    </location>
</feature>